<reference evidence="1 2" key="1">
    <citation type="submission" date="2016-10" db="EMBL/GenBank/DDBJ databases">
        <title>Genome sequence of Streptomyces gilvigriseus MUSC 26.</title>
        <authorList>
            <person name="Lee L.-H."/>
            <person name="Ser H.-L."/>
        </authorList>
    </citation>
    <scope>NUCLEOTIDE SEQUENCE [LARGE SCALE GENOMIC DNA]</scope>
    <source>
        <strain evidence="1 2">MUSC 26</strain>
    </source>
</reference>
<gene>
    <name evidence="1" type="ORF">BIV57_04310</name>
</gene>
<dbReference type="AlphaFoldDB" id="A0A1J7CGC5"/>
<keyword evidence="2" id="KW-1185">Reference proteome</keyword>
<dbReference type="Proteomes" id="UP000243342">
    <property type="component" value="Unassembled WGS sequence"/>
</dbReference>
<organism evidence="1 2">
    <name type="scientific">Mangrovactinospora gilvigrisea</name>
    <dbReference type="NCBI Taxonomy" id="1428644"/>
    <lineage>
        <taxon>Bacteria</taxon>
        <taxon>Bacillati</taxon>
        <taxon>Actinomycetota</taxon>
        <taxon>Actinomycetes</taxon>
        <taxon>Kitasatosporales</taxon>
        <taxon>Streptomycetaceae</taxon>
        <taxon>Mangrovactinospora</taxon>
    </lineage>
</organism>
<dbReference type="EMBL" id="MLCF01000014">
    <property type="protein sequence ID" value="OIV38714.1"/>
    <property type="molecule type" value="Genomic_DNA"/>
</dbReference>
<comment type="caution">
    <text evidence="1">The sequence shown here is derived from an EMBL/GenBank/DDBJ whole genome shotgun (WGS) entry which is preliminary data.</text>
</comment>
<evidence type="ECO:0000313" key="2">
    <source>
        <dbReference type="Proteomes" id="UP000243342"/>
    </source>
</evidence>
<sequence length="142" mass="15262">MGNISFAKMGSTLCFQCGLSCGSAREGVASPMNRCTPSVSIACTMRRVPSASGVPVAERFRDGPRALTTASAPVMACSTQASSDNWPLMSVSWGWAKVSLPGLRVRAVTWWPASRSCWTTRRPMPPVGPKTVMRIEDLLVVQ</sequence>
<protein>
    <submittedName>
        <fullName evidence="1">Uncharacterized protein</fullName>
    </submittedName>
</protein>
<evidence type="ECO:0000313" key="1">
    <source>
        <dbReference type="EMBL" id="OIV38714.1"/>
    </source>
</evidence>
<name>A0A1J7CGC5_9ACTN</name>
<proteinExistence type="predicted"/>
<accession>A0A1J7CGC5</accession>